<reference evidence="3" key="1">
    <citation type="journal article" date="2019" name="Int. J. Syst. Evol. Microbiol.">
        <title>The Global Catalogue of Microorganisms (GCM) 10K type strain sequencing project: providing services to taxonomists for standard genome sequencing and annotation.</title>
        <authorList>
            <consortium name="The Broad Institute Genomics Platform"/>
            <consortium name="The Broad Institute Genome Sequencing Center for Infectious Disease"/>
            <person name="Wu L."/>
            <person name="Ma J."/>
        </authorList>
    </citation>
    <scope>NUCLEOTIDE SEQUENCE [LARGE SCALE GENOMIC DNA]</scope>
    <source>
        <strain evidence="3">JCM 16546</strain>
    </source>
</reference>
<proteinExistence type="predicted"/>
<dbReference type="Proteomes" id="UP001410795">
    <property type="component" value="Unassembled WGS sequence"/>
</dbReference>
<feature type="domain" description="CobW C-terminal" evidence="1">
    <location>
        <begin position="217"/>
        <end position="319"/>
    </location>
</feature>
<dbReference type="PANTHER" id="PTHR43603">
    <property type="entry name" value="COBW DOMAIN-CONTAINING PROTEIN DDB_G0274527"/>
    <property type="match status" value="1"/>
</dbReference>
<organism evidence="2 3">
    <name type="scientific">Microbacterium marinilacus</name>
    <dbReference type="NCBI Taxonomy" id="415209"/>
    <lineage>
        <taxon>Bacteria</taxon>
        <taxon>Bacillati</taxon>
        <taxon>Actinomycetota</taxon>
        <taxon>Actinomycetes</taxon>
        <taxon>Micrococcales</taxon>
        <taxon>Microbacteriaceae</taxon>
        <taxon>Microbacterium</taxon>
    </lineage>
</organism>
<protein>
    <recommendedName>
        <fullName evidence="1">CobW C-terminal domain-containing protein</fullName>
    </recommendedName>
</protein>
<dbReference type="EMBL" id="BAAAYV010000011">
    <property type="protein sequence ID" value="GAA3661361.1"/>
    <property type="molecule type" value="Genomic_DNA"/>
</dbReference>
<keyword evidence="3" id="KW-1185">Reference proteome</keyword>
<name>A0ABP7BJM9_9MICO</name>
<dbReference type="PANTHER" id="PTHR43603:SF1">
    <property type="entry name" value="ZINC-REGULATED GTPASE METALLOPROTEIN ACTIVATOR 1"/>
    <property type="match status" value="1"/>
</dbReference>
<evidence type="ECO:0000259" key="1">
    <source>
        <dbReference type="SMART" id="SM00833"/>
    </source>
</evidence>
<evidence type="ECO:0000313" key="2">
    <source>
        <dbReference type="EMBL" id="GAA3661361.1"/>
    </source>
</evidence>
<sequence>MREVHVEQVDVLAVVGACAPERLRYAKRLTAMTRRMFVPARRLALAPDPIDEALALAPWSGSSTGAVVEFPTETVMTELIGALADPHAPTRLAGIVCLADAAHLLDDLRRDSYAHRAALPGQHPSMGRYTAHALLAVTQLEYASLIVLVNWETLPTDDLSTVMGLVSHLSPRARLRLHADATSPWQPGIPYAVGQERPGWVALLNGDHDPHMTDPRVSAVRYENVRPLHPERLQHLLDDRIEAGEFGTVVRSAGFCRLATRVQVAAQWDHVGQMISFDPLGRDDELGEDDELLAVGQDLAFIGLDLDADALAAALDEVVLDDAELAAGPDAWRHFPDPFPAWRNTADRAE</sequence>
<dbReference type="Pfam" id="PF07683">
    <property type="entry name" value="CobW_C"/>
    <property type="match status" value="1"/>
</dbReference>
<dbReference type="InterPro" id="IPR011629">
    <property type="entry name" value="CobW-like_C"/>
</dbReference>
<dbReference type="SMART" id="SM00833">
    <property type="entry name" value="CobW_C"/>
    <property type="match status" value="1"/>
</dbReference>
<dbReference type="InterPro" id="IPR051927">
    <property type="entry name" value="Zn_Chap_cDPG_Synth"/>
</dbReference>
<dbReference type="SUPFAM" id="SSF90002">
    <property type="entry name" value="Hypothetical protein YjiA, C-terminal domain"/>
    <property type="match status" value="1"/>
</dbReference>
<gene>
    <name evidence="2" type="ORF">GCM10022202_23250</name>
</gene>
<comment type="caution">
    <text evidence="2">The sequence shown here is derived from an EMBL/GenBank/DDBJ whole genome shotgun (WGS) entry which is preliminary data.</text>
</comment>
<evidence type="ECO:0000313" key="3">
    <source>
        <dbReference type="Proteomes" id="UP001410795"/>
    </source>
</evidence>
<accession>A0ABP7BJM9</accession>